<dbReference type="SUPFAM" id="SSF57184">
    <property type="entry name" value="Growth factor receptor domain"/>
    <property type="match status" value="1"/>
</dbReference>
<organism evidence="4">
    <name type="scientific">Drosophila rhopaloa</name>
    <name type="common">Fruit fly</name>
    <dbReference type="NCBI Taxonomy" id="1041015"/>
    <lineage>
        <taxon>Eukaryota</taxon>
        <taxon>Metazoa</taxon>
        <taxon>Ecdysozoa</taxon>
        <taxon>Arthropoda</taxon>
        <taxon>Hexapoda</taxon>
        <taxon>Insecta</taxon>
        <taxon>Pterygota</taxon>
        <taxon>Neoptera</taxon>
        <taxon>Endopterygota</taxon>
        <taxon>Diptera</taxon>
        <taxon>Brachycera</taxon>
        <taxon>Muscomorpha</taxon>
        <taxon>Ephydroidea</taxon>
        <taxon>Drosophilidae</taxon>
        <taxon>Drosophila</taxon>
        <taxon>Sophophora</taxon>
    </lineage>
</organism>
<gene>
    <name evidence="4" type="primary">LOC108039895</name>
</gene>
<dbReference type="Gene3D" id="2.10.220.10">
    <property type="entry name" value="Hormone Receptor, Insulin-like Growth Factor Receptor 1, Chain A, domain 2"/>
    <property type="match status" value="2"/>
</dbReference>
<dbReference type="InterPro" id="IPR006212">
    <property type="entry name" value="Furin_repeat"/>
</dbReference>
<dbReference type="InterPro" id="IPR032778">
    <property type="entry name" value="GF_recep_IV"/>
</dbReference>
<evidence type="ECO:0000313" key="4">
    <source>
        <dbReference type="RefSeq" id="XP_016972557.1"/>
    </source>
</evidence>
<protein>
    <submittedName>
        <fullName evidence="4">Epidermal growth factor receptor-like</fullName>
    </submittedName>
</protein>
<accession>A0A6P4E3S0</accession>
<proteinExistence type="predicted"/>
<feature type="non-terminal residue" evidence="4">
    <location>
        <position position="290"/>
    </location>
</feature>
<name>A0A6P4E3S0_DRORH</name>
<evidence type="ECO:0000259" key="3">
    <source>
        <dbReference type="Pfam" id="PF14843"/>
    </source>
</evidence>
<dbReference type="SMART" id="SM00261">
    <property type="entry name" value="FU"/>
    <property type="match status" value="3"/>
</dbReference>
<dbReference type="Pfam" id="PF14843">
    <property type="entry name" value="GF_recep_IV"/>
    <property type="match status" value="1"/>
</dbReference>
<feature type="non-terminal residue" evidence="4">
    <location>
        <position position="1"/>
    </location>
</feature>
<dbReference type="OrthoDB" id="6219513at2759"/>
<dbReference type="InterPro" id="IPR036941">
    <property type="entry name" value="Rcpt_L-dom_sf"/>
</dbReference>
<dbReference type="CDD" id="cd00064">
    <property type="entry name" value="FU"/>
    <property type="match status" value="2"/>
</dbReference>
<reference evidence="4" key="1">
    <citation type="submission" date="2025-08" db="UniProtKB">
        <authorList>
            <consortium name="RefSeq"/>
        </authorList>
    </citation>
    <scope>IDENTIFICATION</scope>
</reference>
<feature type="domain" description="Growth factor receptor" evidence="3">
    <location>
        <begin position="122"/>
        <end position="233"/>
    </location>
</feature>
<dbReference type="SUPFAM" id="SSF52058">
    <property type="entry name" value="L domain-like"/>
    <property type="match status" value="1"/>
</dbReference>
<dbReference type="RefSeq" id="XP_016972557.1">
    <property type="nucleotide sequence ID" value="XM_017117068.1"/>
</dbReference>
<dbReference type="Pfam" id="PF01030">
    <property type="entry name" value="Recep_L_domain"/>
    <property type="match status" value="1"/>
</dbReference>
<dbReference type="InterPro" id="IPR009030">
    <property type="entry name" value="Growth_fac_rcpt_cys_sf"/>
</dbReference>
<evidence type="ECO:0000259" key="2">
    <source>
        <dbReference type="Pfam" id="PF01030"/>
    </source>
</evidence>
<feature type="domain" description="Receptor L-domain" evidence="2">
    <location>
        <begin position="6"/>
        <end position="96"/>
    </location>
</feature>
<dbReference type="InterPro" id="IPR000494">
    <property type="entry name" value="Rcpt_L-dom"/>
</dbReference>
<sequence length="290" mass="32496">YHSIPTQLEVFSTVKEITGYLNIEGIHPRFRNLSYFRNLETIHGRQLMESMFGALAIVKSSLYSLEMRSLKQISAGSVVIQHNRDLCYVGNIRWAAIQVDPEQKVWVNENLRADLCERNGTICSDECSEDGCWGAGADQCLTCTNFYYNGTCIADCRNISNAYQFDNSTCMVCHPECRSCTGPGADHCEECVHVRDEQHCVSECPENKYEEGGVCWKCHPHCEGCTGPKDTIGQGACKTCNLAIINTDATVERCLLKDDKCPDGYYWEYVHPLEQGSLKPLAGKAVCRKC</sequence>
<dbReference type="Gene3D" id="3.80.20.20">
    <property type="entry name" value="Receptor L-domain"/>
    <property type="match status" value="1"/>
</dbReference>
<dbReference type="AlphaFoldDB" id="A0A6P4E3S0"/>
<evidence type="ECO:0000256" key="1">
    <source>
        <dbReference type="ARBA" id="ARBA00023180"/>
    </source>
</evidence>
<keyword evidence="1" id="KW-0325">Glycoprotein</keyword>